<proteinExistence type="predicted"/>
<organism evidence="1">
    <name type="scientific">marine sediment metagenome</name>
    <dbReference type="NCBI Taxonomy" id="412755"/>
    <lineage>
        <taxon>unclassified sequences</taxon>
        <taxon>metagenomes</taxon>
        <taxon>ecological metagenomes</taxon>
    </lineage>
</organism>
<feature type="non-terminal residue" evidence="1">
    <location>
        <position position="1"/>
    </location>
</feature>
<dbReference type="EMBL" id="LAZR01060772">
    <property type="protein sequence ID" value="KKK64990.1"/>
    <property type="molecule type" value="Genomic_DNA"/>
</dbReference>
<sequence>EVSLTDMNEFRYDNFDDSTLSYMISTRAGKDVIVSLWNYTVSDWVPQGSPITAGSEYQDSVYFTSNDYIDSTTYKVKIKFSGFSGTEFTLNNTSTTWDYTYSYYPAYQIQLDQLNSFRYTNFNESTISYQIDLPIAGKSTDVYLYNFTKLDWDYFKTTTGGYNIDDNITFYSSDYIENDTYNVFINFTKFSNTEFNLDSIVANYSWAYYVQDKYYSVLNDMTTHRYNSFEKSIITFSIQTTENQTLEAELYNFTSSEWTVVGSPFNTVKDTDSNGSLVAYNNSGAAAGLIAVNTADPTDSSLITAADSLPTAIDAYAIGRSGGNFATYAYDAAAQGVLYTNPGTVSTLGLVSTSAGSEGVFTRMQGLAE</sequence>
<evidence type="ECO:0000313" key="1">
    <source>
        <dbReference type="EMBL" id="KKK64990.1"/>
    </source>
</evidence>
<dbReference type="AlphaFoldDB" id="A0A0F8XUR6"/>
<reference evidence="1" key="1">
    <citation type="journal article" date="2015" name="Nature">
        <title>Complex archaea that bridge the gap between prokaryotes and eukaryotes.</title>
        <authorList>
            <person name="Spang A."/>
            <person name="Saw J.H."/>
            <person name="Jorgensen S.L."/>
            <person name="Zaremba-Niedzwiedzka K."/>
            <person name="Martijn J."/>
            <person name="Lind A.E."/>
            <person name="van Eijk R."/>
            <person name="Schleper C."/>
            <person name="Guy L."/>
            <person name="Ettema T.J."/>
        </authorList>
    </citation>
    <scope>NUCLEOTIDE SEQUENCE</scope>
</reference>
<gene>
    <name evidence="1" type="ORF">LCGC14_2978650</name>
</gene>
<comment type="caution">
    <text evidence="1">The sequence shown here is derived from an EMBL/GenBank/DDBJ whole genome shotgun (WGS) entry which is preliminary data.</text>
</comment>
<accession>A0A0F8XUR6</accession>
<protein>
    <submittedName>
        <fullName evidence="1">Uncharacterized protein</fullName>
    </submittedName>
</protein>
<name>A0A0F8XUR6_9ZZZZ</name>
<feature type="non-terminal residue" evidence="1">
    <location>
        <position position="369"/>
    </location>
</feature>